<keyword evidence="9" id="KW-1185">Reference proteome</keyword>
<comment type="caution">
    <text evidence="8">The sequence shown here is derived from an EMBL/GenBank/DDBJ whole genome shotgun (WGS) entry which is preliminary data.</text>
</comment>
<accession>A0A4C1ULD5</accession>
<dbReference type="GO" id="GO:0007165">
    <property type="term" value="P:signal transduction"/>
    <property type="evidence" value="ECO:0007669"/>
    <property type="project" value="TreeGrafter"/>
</dbReference>
<dbReference type="GO" id="GO:0005886">
    <property type="term" value="C:plasma membrane"/>
    <property type="evidence" value="ECO:0007669"/>
    <property type="project" value="TreeGrafter"/>
</dbReference>
<name>A0A4C1ULD5_EUMVA</name>
<organism evidence="8 9">
    <name type="scientific">Eumeta variegata</name>
    <name type="common">Bagworm moth</name>
    <name type="synonym">Eumeta japonica</name>
    <dbReference type="NCBI Taxonomy" id="151549"/>
    <lineage>
        <taxon>Eukaryota</taxon>
        <taxon>Metazoa</taxon>
        <taxon>Ecdysozoa</taxon>
        <taxon>Arthropoda</taxon>
        <taxon>Hexapoda</taxon>
        <taxon>Insecta</taxon>
        <taxon>Pterygota</taxon>
        <taxon>Neoptera</taxon>
        <taxon>Endopterygota</taxon>
        <taxon>Lepidoptera</taxon>
        <taxon>Glossata</taxon>
        <taxon>Ditrysia</taxon>
        <taxon>Tineoidea</taxon>
        <taxon>Psychidae</taxon>
        <taxon>Oiketicinae</taxon>
        <taxon>Eumeta</taxon>
    </lineage>
</organism>
<dbReference type="SUPFAM" id="SSF48317">
    <property type="entry name" value="Acid phosphatase/Vanadium-dependent haloperoxidase"/>
    <property type="match status" value="1"/>
</dbReference>
<comment type="similarity">
    <text evidence="2">Belongs to the PA-phosphatase related phosphoesterase family.</text>
</comment>
<sequence>MPNSSLSNGYVQDYSCQGADLALLKDMKLSFPSAHASFAIYAALFFVLYTHVRVSYRGVKLGVPAAQLVVALAAWYTALSRVAEHMHHWGDVAAGILIGALYAVLVFIFVLKPQKLHRKMAWVEDGHPQMSLPQPVIMSAR</sequence>
<comment type="subcellular location">
    <subcellularLocation>
        <location evidence="1">Membrane</location>
        <topology evidence="1">Multi-pass membrane protein</topology>
    </subcellularLocation>
</comment>
<dbReference type="GO" id="GO:0008195">
    <property type="term" value="F:phosphatidate phosphatase activity"/>
    <property type="evidence" value="ECO:0007669"/>
    <property type="project" value="TreeGrafter"/>
</dbReference>
<dbReference type="STRING" id="151549.A0A4C1ULD5"/>
<feature type="transmembrane region" description="Helical" evidence="6">
    <location>
        <begin position="29"/>
        <end position="49"/>
    </location>
</feature>
<evidence type="ECO:0000256" key="4">
    <source>
        <dbReference type="ARBA" id="ARBA00022989"/>
    </source>
</evidence>
<keyword evidence="5 6" id="KW-0472">Membrane</keyword>
<evidence type="ECO:0000256" key="5">
    <source>
        <dbReference type="ARBA" id="ARBA00023136"/>
    </source>
</evidence>
<keyword evidence="3 6" id="KW-0812">Transmembrane</keyword>
<dbReference type="SMART" id="SM00014">
    <property type="entry name" value="acidPPc"/>
    <property type="match status" value="1"/>
</dbReference>
<dbReference type="EMBL" id="BGZK01000191">
    <property type="protein sequence ID" value="GBP27235.1"/>
    <property type="molecule type" value="Genomic_DNA"/>
</dbReference>
<dbReference type="Proteomes" id="UP000299102">
    <property type="component" value="Unassembled WGS sequence"/>
</dbReference>
<gene>
    <name evidence="8" type="primary">wun</name>
    <name evidence="8" type="ORF">EVAR_77249_1</name>
</gene>
<reference evidence="8 9" key="1">
    <citation type="journal article" date="2019" name="Commun. Biol.">
        <title>The bagworm genome reveals a unique fibroin gene that provides high tensile strength.</title>
        <authorList>
            <person name="Kono N."/>
            <person name="Nakamura H."/>
            <person name="Ohtoshi R."/>
            <person name="Tomita M."/>
            <person name="Numata K."/>
            <person name="Arakawa K."/>
        </authorList>
    </citation>
    <scope>NUCLEOTIDE SEQUENCE [LARGE SCALE GENOMIC DNA]</scope>
</reference>
<dbReference type="GO" id="GO:0006644">
    <property type="term" value="P:phospholipid metabolic process"/>
    <property type="evidence" value="ECO:0007669"/>
    <property type="project" value="InterPro"/>
</dbReference>
<dbReference type="Pfam" id="PF01569">
    <property type="entry name" value="PAP2"/>
    <property type="match status" value="1"/>
</dbReference>
<evidence type="ECO:0000259" key="7">
    <source>
        <dbReference type="SMART" id="SM00014"/>
    </source>
</evidence>
<dbReference type="InterPro" id="IPR000326">
    <property type="entry name" value="PAP2/HPO"/>
</dbReference>
<evidence type="ECO:0000256" key="2">
    <source>
        <dbReference type="ARBA" id="ARBA00008816"/>
    </source>
</evidence>
<evidence type="ECO:0000256" key="6">
    <source>
        <dbReference type="SAM" id="Phobius"/>
    </source>
</evidence>
<dbReference type="PANTHER" id="PTHR10165">
    <property type="entry name" value="LIPID PHOSPHATE PHOSPHATASE"/>
    <property type="match status" value="1"/>
</dbReference>
<evidence type="ECO:0000313" key="9">
    <source>
        <dbReference type="Proteomes" id="UP000299102"/>
    </source>
</evidence>
<dbReference type="PANTHER" id="PTHR10165:SF103">
    <property type="entry name" value="PHOSPHOLIPID PHOSPHATASE HOMOLOG 1.2 HOMOLOG"/>
    <property type="match status" value="1"/>
</dbReference>
<feature type="transmembrane region" description="Helical" evidence="6">
    <location>
        <begin position="61"/>
        <end position="80"/>
    </location>
</feature>
<evidence type="ECO:0000256" key="3">
    <source>
        <dbReference type="ARBA" id="ARBA00022692"/>
    </source>
</evidence>
<proteinExistence type="inferred from homology"/>
<evidence type="ECO:0000256" key="1">
    <source>
        <dbReference type="ARBA" id="ARBA00004141"/>
    </source>
</evidence>
<feature type="domain" description="Phosphatidic acid phosphatase type 2/haloperoxidase" evidence="7">
    <location>
        <begin position="5"/>
        <end position="107"/>
    </location>
</feature>
<dbReference type="GO" id="GO:0046839">
    <property type="term" value="P:phospholipid dephosphorylation"/>
    <property type="evidence" value="ECO:0007669"/>
    <property type="project" value="TreeGrafter"/>
</dbReference>
<dbReference type="InterPro" id="IPR036938">
    <property type="entry name" value="PAP2/HPO_sf"/>
</dbReference>
<feature type="transmembrane region" description="Helical" evidence="6">
    <location>
        <begin position="92"/>
        <end position="111"/>
    </location>
</feature>
<dbReference type="Gene3D" id="1.20.144.10">
    <property type="entry name" value="Phosphatidic acid phosphatase type 2/haloperoxidase"/>
    <property type="match status" value="1"/>
</dbReference>
<dbReference type="AlphaFoldDB" id="A0A4C1ULD5"/>
<dbReference type="OrthoDB" id="8907274at2759"/>
<evidence type="ECO:0000313" key="8">
    <source>
        <dbReference type="EMBL" id="GBP27235.1"/>
    </source>
</evidence>
<keyword evidence="4 6" id="KW-1133">Transmembrane helix</keyword>
<dbReference type="InterPro" id="IPR043216">
    <property type="entry name" value="PAP-like"/>
</dbReference>
<protein>
    <submittedName>
        <fullName evidence="8">Phosphatidate phosphatase</fullName>
    </submittedName>
</protein>